<dbReference type="SUPFAM" id="SSF55486">
    <property type="entry name" value="Metalloproteases ('zincins'), catalytic domain"/>
    <property type="match status" value="1"/>
</dbReference>
<dbReference type="PANTHER" id="PTHR11533">
    <property type="entry name" value="PROTEASE M1 ZINC METALLOPROTEASE"/>
    <property type="match status" value="1"/>
</dbReference>
<protein>
    <submittedName>
        <fullName evidence="3">Peptidase M1</fullName>
    </submittedName>
</protein>
<evidence type="ECO:0000256" key="1">
    <source>
        <dbReference type="SAM" id="SignalP"/>
    </source>
</evidence>
<keyword evidence="1" id="KW-0732">Signal</keyword>
<dbReference type="InterPro" id="IPR014782">
    <property type="entry name" value="Peptidase_M1_dom"/>
</dbReference>
<reference evidence="4" key="1">
    <citation type="submission" date="2020-06" db="EMBL/GenBank/DDBJ databases">
        <title>Draft genomic sequence of Geomonas sp. Red330.</title>
        <authorList>
            <person name="Itoh H."/>
            <person name="Zhenxing X."/>
            <person name="Ushijima N."/>
            <person name="Masuda Y."/>
            <person name="Shiratori Y."/>
            <person name="Senoo K."/>
        </authorList>
    </citation>
    <scope>NUCLEOTIDE SEQUENCE [LARGE SCALE GENOMIC DNA]</scope>
    <source>
        <strain evidence="4">Red330</strain>
    </source>
</reference>
<evidence type="ECO:0000313" key="3">
    <source>
        <dbReference type="EMBL" id="GFO57790.1"/>
    </source>
</evidence>
<feature type="domain" description="Peptidase M1 membrane alanine aminopeptidase" evidence="2">
    <location>
        <begin position="288"/>
        <end position="428"/>
    </location>
</feature>
<dbReference type="InterPro" id="IPR050344">
    <property type="entry name" value="Peptidase_M1_aminopeptidases"/>
</dbReference>
<dbReference type="GO" id="GO:0043171">
    <property type="term" value="P:peptide catabolic process"/>
    <property type="evidence" value="ECO:0007669"/>
    <property type="project" value="TreeGrafter"/>
</dbReference>
<dbReference type="PROSITE" id="PS51257">
    <property type="entry name" value="PROKAR_LIPOPROTEIN"/>
    <property type="match status" value="1"/>
</dbReference>
<dbReference type="Gene3D" id="1.10.390.10">
    <property type="entry name" value="Neutral Protease Domain 2"/>
    <property type="match status" value="1"/>
</dbReference>
<dbReference type="GO" id="GO:0042277">
    <property type="term" value="F:peptide binding"/>
    <property type="evidence" value="ECO:0007669"/>
    <property type="project" value="TreeGrafter"/>
</dbReference>
<evidence type="ECO:0000259" key="2">
    <source>
        <dbReference type="Pfam" id="PF01433"/>
    </source>
</evidence>
<feature type="signal peptide" evidence="1">
    <location>
        <begin position="1"/>
        <end position="21"/>
    </location>
</feature>
<feature type="chain" id="PRO_5027943123" evidence="1">
    <location>
        <begin position="22"/>
        <end position="691"/>
    </location>
</feature>
<organism evidence="3 4">
    <name type="scientific">Geomonas silvestris</name>
    <dbReference type="NCBI Taxonomy" id="2740184"/>
    <lineage>
        <taxon>Bacteria</taxon>
        <taxon>Pseudomonadati</taxon>
        <taxon>Thermodesulfobacteriota</taxon>
        <taxon>Desulfuromonadia</taxon>
        <taxon>Geobacterales</taxon>
        <taxon>Geobacteraceae</taxon>
        <taxon>Geomonas</taxon>
    </lineage>
</organism>
<dbReference type="GO" id="GO:0005737">
    <property type="term" value="C:cytoplasm"/>
    <property type="evidence" value="ECO:0007669"/>
    <property type="project" value="TreeGrafter"/>
</dbReference>
<dbReference type="GO" id="GO:0008270">
    <property type="term" value="F:zinc ion binding"/>
    <property type="evidence" value="ECO:0007669"/>
    <property type="project" value="InterPro"/>
</dbReference>
<dbReference type="Proteomes" id="UP000556026">
    <property type="component" value="Unassembled WGS sequence"/>
</dbReference>
<sequence>MRTLFLLLPFAVLLGGVTACEARTPQVVRQEVSVRLDPPQHELSGSSSVRFAAGAGSVAFRLSSGARVSEVTLAGRPVPYRFTGGLLVAELPGTGAAQTLTIVYRARFNDPVSASPGAGEDPSYGVSGTITSQGTFLGDSAHWYPVPEEVPAQRQVAVTAPAGIEAVSFGRRVSRETRDGVTRSVWQESHPVGALSLCAGPYRVEDRTVDGIELHSYLYPENAGLSGRYLDAAARYLRFYSALFGPYPFEKFAVVENFFQTGYGFPSFTLLGGAVLRLPFIVDTSFPHEIAHSWWGNAISIAPDSGNWCEGLVTYLADYYLKERRSAAEARDYREQLLIDYASLVSPEQDFPLTRFESRSDPASRAIGYGKGAFVFHMVRRRIGDEAFFSALRQVVGSRLYQSASWRDFADAFSKSSGKDQRAFLEQWLTRPGGPRLRLAGVTNRREKGDWSVSGSVAQQGAGYRLEVPVRLETQAGPLETRVALAGEGAPFRLSAAAAPTRVVLDPDAEVFRILSREEIPATVNSVKGSRELLGVRTANCRAGAQGFEDLLASLSQQDARVVSEEELAKGEFADRDLIFCGVPGERRLLPHWPDGVQVEREGFSVAGERYSGPDAALFLVLPRPGTAGRVTALYLPLSEAAGAQYGMKITHYGKYAELVFAGGGNRQKARLAVPESAAAVVLNPLNQAGL</sequence>
<dbReference type="PANTHER" id="PTHR11533:SF174">
    <property type="entry name" value="PUROMYCIN-SENSITIVE AMINOPEPTIDASE-RELATED"/>
    <property type="match status" value="1"/>
</dbReference>
<comment type="caution">
    <text evidence="3">The sequence shown here is derived from an EMBL/GenBank/DDBJ whole genome shotgun (WGS) entry which is preliminary data.</text>
</comment>
<keyword evidence="4" id="KW-1185">Reference proteome</keyword>
<dbReference type="RefSeq" id="WP_183352644.1">
    <property type="nucleotide sequence ID" value="NZ_BLXX01000001.1"/>
</dbReference>
<evidence type="ECO:0000313" key="4">
    <source>
        <dbReference type="Proteomes" id="UP000556026"/>
    </source>
</evidence>
<accession>A0A6V8MCR4</accession>
<dbReference type="AlphaFoldDB" id="A0A6V8MCR4"/>
<proteinExistence type="predicted"/>
<dbReference type="GO" id="GO:0070006">
    <property type="term" value="F:metalloaminopeptidase activity"/>
    <property type="evidence" value="ECO:0007669"/>
    <property type="project" value="TreeGrafter"/>
</dbReference>
<dbReference type="GO" id="GO:0005615">
    <property type="term" value="C:extracellular space"/>
    <property type="evidence" value="ECO:0007669"/>
    <property type="project" value="TreeGrafter"/>
</dbReference>
<name>A0A6V8MCR4_9BACT</name>
<dbReference type="GO" id="GO:0016020">
    <property type="term" value="C:membrane"/>
    <property type="evidence" value="ECO:0007669"/>
    <property type="project" value="TreeGrafter"/>
</dbReference>
<dbReference type="EMBL" id="BLXX01000001">
    <property type="protein sequence ID" value="GFO57790.1"/>
    <property type="molecule type" value="Genomic_DNA"/>
</dbReference>
<gene>
    <name evidence="3" type="ORF">GMST_01150</name>
</gene>
<dbReference type="InterPro" id="IPR027268">
    <property type="entry name" value="Peptidase_M4/M1_CTD_sf"/>
</dbReference>
<dbReference type="Pfam" id="PF01433">
    <property type="entry name" value="Peptidase_M1"/>
    <property type="match status" value="1"/>
</dbReference>